<dbReference type="InterPro" id="IPR036134">
    <property type="entry name" value="Crypto/Photolyase_FAD-like_sf"/>
</dbReference>
<organism evidence="1 2">
    <name type="scientific">Agrobacterium bohemicum</name>
    <dbReference type="NCBI Taxonomy" id="2052828"/>
    <lineage>
        <taxon>Bacteria</taxon>
        <taxon>Pseudomonadati</taxon>
        <taxon>Pseudomonadota</taxon>
        <taxon>Alphaproteobacteria</taxon>
        <taxon>Hyphomicrobiales</taxon>
        <taxon>Rhizobiaceae</taxon>
        <taxon>Rhizobium/Agrobacterium group</taxon>
        <taxon>Agrobacterium</taxon>
    </lineage>
</organism>
<dbReference type="InterPro" id="IPR052551">
    <property type="entry name" value="UV-DNA_repair_photolyase"/>
</dbReference>
<dbReference type="RefSeq" id="WP_067647772.1">
    <property type="nucleotide sequence ID" value="NZ_KQ961027.1"/>
</dbReference>
<comment type="caution">
    <text evidence="1">The sequence shown here is derived from an EMBL/GenBank/DDBJ whole genome shotgun (WGS) entry which is preliminary data.</text>
</comment>
<dbReference type="Gene3D" id="1.10.10.1710">
    <property type="entry name" value="Deoxyribodipyrimidine photolyase-related"/>
    <property type="match status" value="1"/>
</dbReference>
<dbReference type="EMBL" id="LNUW01000035">
    <property type="protein sequence ID" value="KXG84943.1"/>
    <property type="molecule type" value="Genomic_DNA"/>
</dbReference>
<evidence type="ECO:0000313" key="1">
    <source>
        <dbReference type="EMBL" id="KXG84943.1"/>
    </source>
</evidence>
<keyword evidence="2" id="KW-1185">Reference proteome</keyword>
<dbReference type="InterPro" id="IPR007357">
    <property type="entry name" value="PhrB-like"/>
</dbReference>
<dbReference type="Gene3D" id="1.25.40.80">
    <property type="match status" value="1"/>
</dbReference>
<dbReference type="Gene3D" id="3.40.50.620">
    <property type="entry name" value="HUPs"/>
    <property type="match status" value="1"/>
</dbReference>
<dbReference type="STRING" id="2052828.ATO67_09945"/>
<name>A0A135P0K0_9HYPH</name>
<dbReference type="AlphaFoldDB" id="A0A135P0K0"/>
<dbReference type="PANTHER" id="PTHR38657">
    <property type="entry name" value="SLR1343 PROTEIN"/>
    <property type="match status" value="1"/>
</dbReference>
<dbReference type="GO" id="GO:0016829">
    <property type="term" value="F:lyase activity"/>
    <property type="evidence" value="ECO:0007669"/>
    <property type="project" value="UniProtKB-KW"/>
</dbReference>
<keyword evidence="1" id="KW-0456">Lyase</keyword>
<sequence>MNRCRNLIFILGDQLSPQMSSLAGVDLERDVILMCEVAEETTYVRHHRKKLVFILSAMRHFAAELTAKGFKLQYVRLDDAQNSGSFTGELKRAVKDLSPDSVLVTEPGEWRVLQSMLKWEEETGVGVRILPDTRYLCSHEEFGLWVEGRRDLTMEFFYREMRRKTGLLMDGDAPVGGRWNFDSENRSPAKPDLFRPRHLQFPPDDVTRNVMEMVEERFPDHMGSADGFAFAVTSTDAEKAADAFIDDFLPKFGETQDAMVKDDPFLNHSLLSFYINLGFLDPLSLCRKAERAYLEGHAPINAVEGFIRQIIGWREYMRGIYWRFMPDYAQRNFFEVSRPLPEFFWTAKTDMACLATVIGETIENAYAHHIQRLMITGNFAMLAGLDPFALHEWYLEVYADAYEWVELPNVIGMSQFADGGLLGSKPYAASGAYISRMSDYCGTCRYDVKKKTGEGACPFNALYWDFLDRNKNKLSGNRRLAQTYAAWRRMDDGQRATYRESARAFLQKLDDGLFV</sequence>
<evidence type="ECO:0000313" key="2">
    <source>
        <dbReference type="Proteomes" id="UP000070498"/>
    </source>
</evidence>
<proteinExistence type="predicted"/>
<dbReference type="Pfam" id="PF04244">
    <property type="entry name" value="DPRP"/>
    <property type="match status" value="1"/>
</dbReference>
<protein>
    <submittedName>
        <fullName evidence="1">Deoxyribodipyrimidine photolyase</fullName>
    </submittedName>
</protein>
<dbReference type="InterPro" id="IPR014729">
    <property type="entry name" value="Rossmann-like_a/b/a_fold"/>
</dbReference>
<dbReference type="Gene3D" id="1.10.579.10">
    <property type="entry name" value="DNA Cyclobutane Dipyrimidine Photolyase, subunit A, domain 3"/>
    <property type="match status" value="1"/>
</dbReference>
<accession>A0A135P0K0</accession>
<dbReference type="PANTHER" id="PTHR38657:SF1">
    <property type="entry name" value="SLR1343 PROTEIN"/>
    <property type="match status" value="1"/>
</dbReference>
<dbReference type="Proteomes" id="UP000070498">
    <property type="component" value="Unassembled WGS sequence"/>
</dbReference>
<reference evidence="1 2" key="1">
    <citation type="submission" date="2015-11" db="EMBL/GenBank/DDBJ databases">
        <title>Draft genome sequence of Agrobacterium sp. R89-1.</title>
        <authorList>
            <person name="Zahradnik J."/>
            <person name="Kyslikova E."/>
            <person name="Palyzova A."/>
            <person name="Kyslik P."/>
        </authorList>
    </citation>
    <scope>NUCLEOTIDE SEQUENCE [LARGE SCALE GENOMIC DNA]</scope>
    <source>
        <strain evidence="1 2">R89-1</strain>
    </source>
</reference>
<gene>
    <name evidence="1" type="ORF">ATO67_09945</name>
</gene>
<dbReference type="SUPFAM" id="SSF48173">
    <property type="entry name" value="Cryptochrome/photolyase FAD-binding domain"/>
    <property type="match status" value="1"/>
</dbReference>